<sequence>MDNLQHIRGRQDQVTNESLESTRRMRDLALETEHIGITTLDNLHSQGDQLDNIDRGLDKIGADLKTAEKQLNEMEKSIWRFIFCDCCGACSKKSGYNMHSVDKPDDTNIVQKPPGKRTNFETTQSQPSSGGGMQIARITNDAREDEMEENLDLTQRMLGNLRNMAIDMGDTVCKQNDQIDRLNDKTQDNNLRVTEAEKRTKALLKK</sequence>
<dbReference type="InterPro" id="IPR000727">
    <property type="entry name" value="T_SNARE_dom"/>
</dbReference>
<protein>
    <recommendedName>
        <fullName evidence="3">t-SNARE coiled-coil homology domain-containing protein</fullName>
    </recommendedName>
</protein>
<comment type="caution">
    <text evidence="4">The sequence shown here is derived from an EMBL/GenBank/DDBJ whole genome shotgun (WGS) entry which is preliminary data.</text>
</comment>
<feature type="domain" description="T-SNARE coiled-coil homology" evidence="3">
    <location>
        <begin position="12"/>
        <end position="74"/>
    </location>
</feature>
<feature type="domain" description="T-SNARE coiled-coil homology" evidence="3">
    <location>
        <begin position="141"/>
        <end position="203"/>
    </location>
</feature>
<feature type="region of interest" description="Disordered" evidence="2">
    <location>
        <begin position="102"/>
        <end position="134"/>
    </location>
</feature>
<dbReference type="GO" id="GO:0031201">
    <property type="term" value="C:SNARE complex"/>
    <property type="evidence" value="ECO:0007669"/>
    <property type="project" value="TreeGrafter"/>
</dbReference>
<feature type="coiled-coil region" evidence="1">
    <location>
        <begin position="144"/>
        <end position="199"/>
    </location>
</feature>
<evidence type="ECO:0000313" key="5">
    <source>
        <dbReference type="Proteomes" id="UP000708208"/>
    </source>
</evidence>
<dbReference type="AlphaFoldDB" id="A0A8J2PJB9"/>
<evidence type="ECO:0000259" key="3">
    <source>
        <dbReference type="PROSITE" id="PS50192"/>
    </source>
</evidence>
<reference evidence="4" key="1">
    <citation type="submission" date="2021-06" db="EMBL/GenBank/DDBJ databases">
        <authorList>
            <person name="Hodson N. C."/>
            <person name="Mongue J. A."/>
            <person name="Jaron S. K."/>
        </authorList>
    </citation>
    <scope>NUCLEOTIDE SEQUENCE</scope>
</reference>
<proteinExistence type="predicted"/>
<name>A0A8J2PJB9_9HEXA</name>
<evidence type="ECO:0000256" key="1">
    <source>
        <dbReference type="SAM" id="Coils"/>
    </source>
</evidence>
<dbReference type="GO" id="GO:0031629">
    <property type="term" value="P:synaptic vesicle fusion to presynaptic active zone membrane"/>
    <property type="evidence" value="ECO:0007669"/>
    <property type="project" value="TreeGrafter"/>
</dbReference>
<dbReference type="GO" id="GO:0005484">
    <property type="term" value="F:SNAP receptor activity"/>
    <property type="evidence" value="ECO:0007669"/>
    <property type="project" value="TreeGrafter"/>
</dbReference>
<dbReference type="PROSITE" id="PS50192">
    <property type="entry name" value="T_SNARE"/>
    <property type="match status" value="2"/>
</dbReference>
<gene>
    <name evidence="4" type="ORF">AFUS01_LOCUS42421</name>
</gene>
<keyword evidence="1" id="KW-0175">Coiled coil</keyword>
<evidence type="ECO:0000313" key="4">
    <source>
        <dbReference type="EMBL" id="CAG7832753.1"/>
    </source>
</evidence>
<evidence type="ECO:0000256" key="2">
    <source>
        <dbReference type="SAM" id="MobiDB-lite"/>
    </source>
</evidence>
<dbReference type="EMBL" id="CAJVCH010566750">
    <property type="protein sequence ID" value="CAG7832753.1"/>
    <property type="molecule type" value="Genomic_DNA"/>
</dbReference>
<dbReference type="GO" id="GO:0098793">
    <property type="term" value="C:presynapse"/>
    <property type="evidence" value="ECO:0007669"/>
    <property type="project" value="GOC"/>
</dbReference>
<dbReference type="OrthoDB" id="19261at2759"/>
<dbReference type="PANTHER" id="PTHR19305:SF14">
    <property type="entry name" value="SYNAPTOSOMAL-ASSOCIATED PROTEIN-RELATED"/>
    <property type="match status" value="1"/>
</dbReference>
<dbReference type="Proteomes" id="UP000708208">
    <property type="component" value="Unassembled WGS sequence"/>
</dbReference>
<organism evidence="4 5">
    <name type="scientific">Allacma fusca</name>
    <dbReference type="NCBI Taxonomy" id="39272"/>
    <lineage>
        <taxon>Eukaryota</taxon>
        <taxon>Metazoa</taxon>
        <taxon>Ecdysozoa</taxon>
        <taxon>Arthropoda</taxon>
        <taxon>Hexapoda</taxon>
        <taxon>Collembola</taxon>
        <taxon>Symphypleona</taxon>
        <taxon>Sminthuridae</taxon>
        <taxon>Allacma</taxon>
    </lineage>
</organism>
<accession>A0A8J2PJB9</accession>
<dbReference type="GO" id="GO:0016082">
    <property type="term" value="P:synaptic vesicle priming"/>
    <property type="evidence" value="ECO:0007669"/>
    <property type="project" value="TreeGrafter"/>
</dbReference>
<feature type="region of interest" description="Disordered" evidence="2">
    <location>
        <begin position="1"/>
        <end position="20"/>
    </location>
</feature>
<keyword evidence="5" id="KW-1185">Reference proteome</keyword>
<dbReference type="GO" id="GO:0019905">
    <property type="term" value="F:syntaxin binding"/>
    <property type="evidence" value="ECO:0007669"/>
    <property type="project" value="TreeGrafter"/>
</dbReference>
<dbReference type="GO" id="GO:0005886">
    <property type="term" value="C:plasma membrane"/>
    <property type="evidence" value="ECO:0007669"/>
    <property type="project" value="TreeGrafter"/>
</dbReference>
<dbReference type="Pfam" id="PF12352">
    <property type="entry name" value="V-SNARE_C"/>
    <property type="match status" value="1"/>
</dbReference>
<dbReference type="PANTHER" id="PTHR19305">
    <property type="entry name" value="SYNAPTOSOMAL ASSOCIATED PROTEIN"/>
    <property type="match status" value="1"/>
</dbReference>
<dbReference type="SMART" id="SM00397">
    <property type="entry name" value="t_SNARE"/>
    <property type="match status" value="2"/>
</dbReference>